<organism evidence="2 3">
    <name type="scientific">Actinomadura napierensis</name>
    <dbReference type="NCBI Taxonomy" id="267854"/>
    <lineage>
        <taxon>Bacteria</taxon>
        <taxon>Bacillati</taxon>
        <taxon>Actinomycetota</taxon>
        <taxon>Actinomycetes</taxon>
        <taxon>Streptosporangiales</taxon>
        <taxon>Thermomonosporaceae</taxon>
        <taxon>Actinomadura</taxon>
    </lineage>
</organism>
<accession>A0ABN3AC31</accession>
<evidence type="ECO:0000313" key="2">
    <source>
        <dbReference type="EMBL" id="GAA2159491.1"/>
    </source>
</evidence>
<dbReference type="EMBL" id="BAAAMR010000085">
    <property type="protein sequence ID" value="GAA2159491.1"/>
    <property type="molecule type" value="Genomic_DNA"/>
</dbReference>
<evidence type="ECO:0000313" key="3">
    <source>
        <dbReference type="Proteomes" id="UP001501020"/>
    </source>
</evidence>
<feature type="region of interest" description="Disordered" evidence="1">
    <location>
        <begin position="276"/>
        <end position="317"/>
    </location>
</feature>
<keyword evidence="3" id="KW-1185">Reference proteome</keyword>
<dbReference type="RefSeq" id="WP_344277780.1">
    <property type="nucleotide sequence ID" value="NZ_BAAAMR010000085.1"/>
</dbReference>
<dbReference type="Proteomes" id="UP001501020">
    <property type="component" value="Unassembled WGS sequence"/>
</dbReference>
<name>A0ABN3AC31_9ACTN</name>
<sequence length="317" mass="32750">MTLVMLLDDVPSLGVIRGAVAERSRTGFAPLTDEGLEFTGRIEGALAGSPAVLALYPSWRPDAAGRLLRFARASLGTRRLAIVPLDLPPLALSLVADQLAFLAPYVEPGTLATVAPRLAGLMVAGARVNSVTRLEHVRTGFGDHLASYLPGSEFLVTAAPHQAVHRVAGDAAPPAGYAPRPPVVVLAAEHGGDGAWVRDRLGPALGAVSVTAVDDQPLGAEYWRAKRYVEFVAFSGDSGVLQSVVRAAECEPCPWCGTPVGSPVCPFCAMVQPVRTPPPAAAPPPAPGEPGAGRALTSPPTDRSASAPQARLVTAPP</sequence>
<feature type="compositionally biased region" description="Pro residues" evidence="1">
    <location>
        <begin position="276"/>
        <end position="288"/>
    </location>
</feature>
<protein>
    <submittedName>
        <fullName evidence="2">Uncharacterized protein</fullName>
    </submittedName>
</protein>
<proteinExistence type="predicted"/>
<feature type="compositionally biased region" description="Polar residues" evidence="1">
    <location>
        <begin position="298"/>
        <end position="307"/>
    </location>
</feature>
<reference evidence="2 3" key="1">
    <citation type="journal article" date="2019" name="Int. J. Syst. Evol. Microbiol.">
        <title>The Global Catalogue of Microorganisms (GCM) 10K type strain sequencing project: providing services to taxonomists for standard genome sequencing and annotation.</title>
        <authorList>
            <consortium name="The Broad Institute Genomics Platform"/>
            <consortium name="The Broad Institute Genome Sequencing Center for Infectious Disease"/>
            <person name="Wu L."/>
            <person name="Ma J."/>
        </authorList>
    </citation>
    <scope>NUCLEOTIDE SEQUENCE [LARGE SCALE GENOMIC DNA]</scope>
    <source>
        <strain evidence="2 3">JCM 13850</strain>
    </source>
</reference>
<evidence type="ECO:0000256" key="1">
    <source>
        <dbReference type="SAM" id="MobiDB-lite"/>
    </source>
</evidence>
<gene>
    <name evidence="2" type="ORF">GCM10009727_71410</name>
</gene>
<comment type="caution">
    <text evidence="2">The sequence shown here is derived from an EMBL/GenBank/DDBJ whole genome shotgun (WGS) entry which is preliminary data.</text>
</comment>